<keyword evidence="3" id="KW-0568">Pathogenesis-related protein</keyword>
<name>A0A059DEK7_EUCGR</name>
<accession>A0A059DEK7</accession>
<keyword evidence="2" id="KW-0611">Plant defense</keyword>
<dbReference type="InterPro" id="IPR024949">
    <property type="entry name" value="Bet_v_I_allergen"/>
</dbReference>
<dbReference type="SUPFAM" id="SSF55961">
    <property type="entry name" value="Bet v1-like"/>
    <property type="match status" value="1"/>
</dbReference>
<dbReference type="InterPro" id="IPR050279">
    <property type="entry name" value="Plant_def-hormone_signal"/>
</dbReference>
<dbReference type="GO" id="GO:0009738">
    <property type="term" value="P:abscisic acid-activated signaling pathway"/>
    <property type="evidence" value="ECO:0000318"/>
    <property type="project" value="GO_Central"/>
</dbReference>
<dbReference type="CDD" id="cd07816">
    <property type="entry name" value="Bet_v1-like"/>
    <property type="match status" value="1"/>
</dbReference>
<protein>
    <recommendedName>
        <fullName evidence="4">Bet v I/Major latex protein domain-containing protein</fullName>
    </recommendedName>
</protein>
<dbReference type="GO" id="GO:0038023">
    <property type="term" value="F:signaling receptor activity"/>
    <property type="evidence" value="ECO:0000318"/>
    <property type="project" value="GO_Central"/>
</dbReference>
<dbReference type="PANTHER" id="PTHR31213:SF55">
    <property type="entry name" value="STRESS-INDUCED PROTEIN SAM22"/>
    <property type="match status" value="1"/>
</dbReference>
<gene>
    <name evidence="5" type="ORF">EUGRSUZ_A01304</name>
</gene>
<dbReference type="GO" id="GO:0010427">
    <property type="term" value="F:abscisic acid binding"/>
    <property type="evidence" value="ECO:0000318"/>
    <property type="project" value="GO_Central"/>
</dbReference>
<comment type="similarity">
    <text evidence="1">Belongs to the BetVI family.</text>
</comment>
<evidence type="ECO:0000256" key="3">
    <source>
        <dbReference type="ARBA" id="ARBA00023265"/>
    </source>
</evidence>
<dbReference type="PRINTS" id="PR00634">
    <property type="entry name" value="BETALLERGEN"/>
</dbReference>
<dbReference type="InterPro" id="IPR000916">
    <property type="entry name" value="Bet_v_I/MLP"/>
</dbReference>
<sequence length="148" mass="16330">MGVFSCSTMITSSIPAAKAFDAIVNANNLISEVLLPVLRSAEFVEKFTSMEGNRDRTVKHKIEALDNENFTYCYSITEGDALGTTFEMITYEVKITMLPEGGSVCKNTIEYFAKNDADITEEKIMAVKEKASALSRAIEAYLVVNPHV</sequence>
<dbReference type="Gene3D" id="3.30.530.20">
    <property type="match status" value="1"/>
</dbReference>
<reference evidence="5" key="1">
    <citation type="submission" date="2013-07" db="EMBL/GenBank/DDBJ databases">
        <title>The genome of Eucalyptus grandis.</title>
        <authorList>
            <person name="Schmutz J."/>
            <person name="Hayes R."/>
            <person name="Myburg A."/>
            <person name="Tuskan G."/>
            <person name="Grattapaglia D."/>
            <person name="Rokhsar D.S."/>
        </authorList>
    </citation>
    <scope>NUCLEOTIDE SEQUENCE</scope>
    <source>
        <tissue evidence="5">Leaf extractions</tissue>
    </source>
</reference>
<evidence type="ECO:0000256" key="1">
    <source>
        <dbReference type="ARBA" id="ARBA00009744"/>
    </source>
</evidence>
<dbReference type="OMA" id="FEMITYE"/>
<dbReference type="GO" id="GO:0006952">
    <property type="term" value="P:defense response"/>
    <property type="evidence" value="ECO:0007669"/>
    <property type="project" value="UniProtKB-KW"/>
</dbReference>
<dbReference type="EMBL" id="KK198753">
    <property type="protein sequence ID" value="KCW88982.1"/>
    <property type="molecule type" value="Genomic_DNA"/>
</dbReference>
<dbReference type="GO" id="GO:0005737">
    <property type="term" value="C:cytoplasm"/>
    <property type="evidence" value="ECO:0000318"/>
    <property type="project" value="GO_Central"/>
</dbReference>
<dbReference type="eggNOG" id="ENOG502RXTQ">
    <property type="taxonomic scope" value="Eukaryota"/>
</dbReference>
<dbReference type="GO" id="GO:0005634">
    <property type="term" value="C:nucleus"/>
    <property type="evidence" value="ECO:0000318"/>
    <property type="project" value="GO_Central"/>
</dbReference>
<organism evidence="5">
    <name type="scientific">Eucalyptus grandis</name>
    <name type="common">Flooded gum</name>
    <dbReference type="NCBI Taxonomy" id="71139"/>
    <lineage>
        <taxon>Eukaryota</taxon>
        <taxon>Viridiplantae</taxon>
        <taxon>Streptophyta</taxon>
        <taxon>Embryophyta</taxon>
        <taxon>Tracheophyta</taxon>
        <taxon>Spermatophyta</taxon>
        <taxon>Magnoliopsida</taxon>
        <taxon>eudicotyledons</taxon>
        <taxon>Gunneridae</taxon>
        <taxon>Pentapetalae</taxon>
        <taxon>rosids</taxon>
        <taxon>malvids</taxon>
        <taxon>Myrtales</taxon>
        <taxon>Myrtaceae</taxon>
        <taxon>Myrtoideae</taxon>
        <taxon>Eucalypteae</taxon>
        <taxon>Eucalyptus</taxon>
    </lineage>
</organism>
<dbReference type="InParanoid" id="A0A059DEK7"/>
<dbReference type="KEGG" id="egr:104436841"/>
<dbReference type="AlphaFoldDB" id="A0A059DEK7"/>
<feature type="domain" description="Bet v I/Major latex protein" evidence="4">
    <location>
        <begin position="2"/>
        <end position="143"/>
    </location>
</feature>
<evidence type="ECO:0000313" key="5">
    <source>
        <dbReference type="EMBL" id="KCW88982.1"/>
    </source>
</evidence>
<dbReference type="Gramene" id="KCW88982">
    <property type="protein sequence ID" value="KCW88982"/>
    <property type="gene ID" value="EUGRSUZ_A01304"/>
</dbReference>
<dbReference type="PANTHER" id="PTHR31213">
    <property type="entry name" value="OS08G0374000 PROTEIN-RELATED"/>
    <property type="match status" value="1"/>
</dbReference>
<dbReference type="GO" id="GO:0004864">
    <property type="term" value="F:protein phosphatase inhibitor activity"/>
    <property type="evidence" value="ECO:0000318"/>
    <property type="project" value="GO_Central"/>
</dbReference>
<evidence type="ECO:0000259" key="4">
    <source>
        <dbReference type="Pfam" id="PF00407"/>
    </source>
</evidence>
<dbReference type="FunFam" id="3.30.530.20:FF:000007">
    <property type="entry name" value="Major pollen allergen Bet v 1-A"/>
    <property type="match status" value="1"/>
</dbReference>
<evidence type="ECO:0000256" key="2">
    <source>
        <dbReference type="ARBA" id="ARBA00022821"/>
    </source>
</evidence>
<dbReference type="InterPro" id="IPR023393">
    <property type="entry name" value="START-like_dom_sf"/>
</dbReference>
<proteinExistence type="inferred from homology"/>
<dbReference type="Pfam" id="PF00407">
    <property type="entry name" value="Bet_v_1"/>
    <property type="match status" value="1"/>
</dbReference>